<organism evidence="1">
    <name type="scientific">Guillardia theta</name>
    <name type="common">Cryptophyte</name>
    <name type="synonym">Cryptomonas phi</name>
    <dbReference type="NCBI Taxonomy" id="55529"/>
    <lineage>
        <taxon>Eukaryota</taxon>
        <taxon>Cryptophyceae</taxon>
        <taxon>Pyrenomonadales</taxon>
        <taxon>Geminigeraceae</taxon>
        <taxon>Guillardia</taxon>
    </lineage>
</organism>
<gene>
    <name evidence="1" type="ORF">GTHE00462_LOCUS7474</name>
</gene>
<evidence type="ECO:0000313" key="1">
    <source>
        <dbReference type="EMBL" id="CAE2273548.1"/>
    </source>
</evidence>
<protein>
    <submittedName>
        <fullName evidence="1">Uncharacterized protein</fullName>
    </submittedName>
</protein>
<sequence>MFTPPIGSSKHDGDDIARLRDELMTRRNMLEQQQKKDTRTPHLGLLAQEEMYEIRQTGGGKHGELTSVQEHEYTRLQDVMSRFKVIYNEESSRLKDALRRFLESNSTLEKALKECVECEEALLASESL</sequence>
<accession>A0A7S4JT98</accession>
<dbReference type="AlphaFoldDB" id="A0A7S4JT98"/>
<name>A0A7S4JT98_GUITH</name>
<proteinExistence type="predicted"/>
<reference evidence="1" key="1">
    <citation type="submission" date="2021-01" db="EMBL/GenBank/DDBJ databases">
        <authorList>
            <person name="Corre E."/>
            <person name="Pelletier E."/>
            <person name="Niang G."/>
            <person name="Scheremetjew M."/>
            <person name="Finn R."/>
            <person name="Kale V."/>
            <person name="Holt S."/>
            <person name="Cochrane G."/>
            <person name="Meng A."/>
            <person name="Brown T."/>
            <person name="Cohen L."/>
        </authorList>
    </citation>
    <scope>NUCLEOTIDE SEQUENCE</scope>
    <source>
        <strain evidence="1">CCMP 2712</strain>
    </source>
</reference>
<dbReference type="EMBL" id="HBKN01009495">
    <property type="protein sequence ID" value="CAE2273548.1"/>
    <property type="molecule type" value="Transcribed_RNA"/>
</dbReference>